<proteinExistence type="predicted"/>
<dbReference type="SMART" id="SM00530">
    <property type="entry name" value="HTH_XRE"/>
    <property type="match status" value="1"/>
</dbReference>
<dbReference type="EMBL" id="JARPYI010000005">
    <property type="protein sequence ID" value="MDT2600158.1"/>
    <property type="molecule type" value="Genomic_DNA"/>
</dbReference>
<reference evidence="3 4" key="1">
    <citation type="submission" date="2023-03" db="EMBL/GenBank/DDBJ databases">
        <authorList>
            <person name="Shen W."/>
            <person name="Cai J."/>
        </authorList>
    </citation>
    <scope>NUCLEOTIDE SEQUENCE [LARGE SCALE GENOMIC DNA]</scope>
    <source>
        <strain evidence="3 4">D6-4</strain>
    </source>
</reference>
<organism evidence="3 4">
    <name type="scientific">Enterococcus hulanensis</name>
    <dbReference type="NCBI Taxonomy" id="2559929"/>
    <lineage>
        <taxon>Bacteria</taxon>
        <taxon>Bacillati</taxon>
        <taxon>Bacillota</taxon>
        <taxon>Bacilli</taxon>
        <taxon>Lactobacillales</taxon>
        <taxon>Enterococcaceae</taxon>
        <taxon>Enterococcus</taxon>
    </lineage>
</organism>
<dbReference type="PANTHER" id="PTHR46558">
    <property type="entry name" value="TRACRIPTIONAL REGULATORY PROTEIN-RELATED-RELATED"/>
    <property type="match status" value="1"/>
</dbReference>
<dbReference type="InterPro" id="IPR001387">
    <property type="entry name" value="Cro/C1-type_HTH"/>
</dbReference>
<dbReference type="PROSITE" id="PS50943">
    <property type="entry name" value="HTH_CROC1"/>
    <property type="match status" value="1"/>
</dbReference>
<evidence type="ECO:0000313" key="3">
    <source>
        <dbReference type="EMBL" id="MDT2600158.1"/>
    </source>
</evidence>
<accession>A0ABU3EZ53</accession>
<protein>
    <submittedName>
        <fullName evidence="3">Helix-turn-helix transcriptional regulator</fullName>
    </submittedName>
</protein>
<dbReference type="RefSeq" id="WP_088933684.1">
    <property type="nucleotide sequence ID" value="NZ_BJED01000013.1"/>
</dbReference>
<sequence>MSVVNHIRKIREEKKIPQKAMAEALDVSRQTMTAIEKGKYNPSLELSLKIAAYFEMPFDEIFYLDKGEKE</sequence>
<dbReference type="Gene3D" id="1.10.260.40">
    <property type="entry name" value="lambda repressor-like DNA-binding domains"/>
    <property type="match status" value="1"/>
</dbReference>
<dbReference type="Proteomes" id="UP001252875">
    <property type="component" value="Unassembled WGS sequence"/>
</dbReference>
<dbReference type="Pfam" id="PF01381">
    <property type="entry name" value="HTH_3"/>
    <property type="match status" value="1"/>
</dbReference>
<evidence type="ECO:0000259" key="2">
    <source>
        <dbReference type="PROSITE" id="PS50943"/>
    </source>
</evidence>
<evidence type="ECO:0000313" key="4">
    <source>
        <dbReference type="Proteomes" id="UP001252875"/>
    </source>
</evidence>
<dbReference type="InterPro" id="IPR010982">
    <property type="entry name" value="Lambda_DNA-bd_dom_sf"/>
</dbReference>
<dbReference type="PANTHER" id="PTHR46558:SF9">
    <property type="entry name" value="TRANSCRIPTIONAL REGULATOR, PBSX FAMILY"/>
    <property type="match status" value="1"/>
</dbReference>
<evidence type="ECO:0000256" key="1">
    <source>
        <dbReference type="ARBA" id="ARBA00023125"/>
    </source>
</evidence>
<name>A0ABU3EZ53_9ENTE</name>
<keyword evidence="4" id="KW-1185">Reference proteome</keyword>
<keyword evidence="1" id="KW-0238">DNA-binding</keyword>
<dbReference type="SUPFAM" id="SSF47413">
    <property type="entry name" value="lambda repressor-like DNA-binding domains"/>
    <property type="match status" value="1"/>
</dbReference>
<comment type="caution">
    <text evidence="3">The sequence shown here is derived from an EMBL/GenBank/DDBJ whole genome shotgun (WGS) entry which is preliminary data.</text>
</comment>
<gene>
    <name evidence="3" type="ORF">P7D85_10265</name>
</gene>
<dbReference type="CDD" id="cd00093">
    <property type="entry name" value="HTH_XRE"/>
    <property type="match status" value="1"/>
</dbReference>
<feature type="domain" description="HTH cro/C1-type" evidence="2">
    <location>
        <begin position="7"/>
        <end position="61"/>
    </location>
</feature>